<organism evidence="1">
    <name type="scientific">Anguilla anguilla</name>
    <name type="common">European freshwater eel</name>
    <name type="synonym">Muraena anguilla</name>
    <dbReference type="NCBI Taxonomy" id="7936"/>
    <lineage>
        <taxon>Eukaryota</taxon>
        <taxon>Metazoa</taxon>
        <taxon>Chordata</taxon>
        <taxon>Craniata</taxon>
        <taxon>Vertebrata</taxon>
        <taxon>Euteleostomi</taxon>
        <taxon>Actinopterygii</taxon>
        <taxon>Neopterygii</taxon>
        <taxon>Teleostei</taxon>
        <taxon>Anguilliformes</taxon>
        <taxon>Anguillidae</taxon>
        <taxon>Anguilla</taxon>
    </lineage>
</organism>
<sequence length="25" mass="2670">MVLIALISASPGFQQPSKSSLILLR</sequence>
<reference evidence="1" key="2">
    <citation type="journal article" date="2015" name="Fish Shellfish Immunol.">
        <title>Early steps in the European eel (Anguilla anguilla)-Vibrio vulnificus interaction in the gills: Role of the RtxA13 toxin.</title>
        <authorList>
            <person name="Callol A."/>
            <person name="Pajuelo D."/>
            <person name="Ebbesson L."/>
            <person name="Teles M."/>
            <person name="MacKenzie S."/>
            <person name="Amaro C."/>
        </authorList>
    </citation>
    <scope>NUCLEOTIDE SEQUENCE</scope>
</reference>
<protein>
    <submittedName>
        <fullName evidence="1">Uncharacterized protein</fullName>
    </submittedName>
</protein>
<name>A0A0E9Q0P5_ANGAN</name>
<dbReference type="AlphaFoldDB" id="A0A0E9Q0P5"/>
<proteinExistence type="predicted"/>
<accession>A0A0E9Q0P5</accession>
<reference evidence="1" key="1">
    <citation type="submission" date="2014-11" db="EMBL/GenBank/DDBJ databases">
        <authorList>
            <person name="Amaro Gonzalez C."/>
        </authorList>
    </citation>
    <scope>NUCLEOTIDE SEQUENCE</scope>
</reference>
<dbReference type="EMBL" id="GBXM01098485">
    <property type="protein sequence ID" value="JAH10092.1"/>
    <property type="molecule type" value="Transcribed_RNA"/>
</dbReference>
<evidence type="ECO:0000313" key="1">
    <source>
        <dbReference type="EMBL" id="JAH10092.1"/>
    </source>
</evidence>